<dbReference type="InterPro" id="IPR028082">
    <property type="entry name" value="Peripla_BP_I"/>
</dbReference>
<feature type="domain" description="Leucine-binding protein" evidence="6">
    <location>
        <begin position="27"/>
        <end position="373"/>
    </location>
</feature>
<dbReference type="HOGENOM" id="CLU_027128_1_0_4"/>
<gene>
    <name evidence="7" type="ordered locus">Veis_4013</name>
</gene>
<evidence type="ECO:0000256" key="5">
    <source>
        <dbReference type="SAM" id="SignalP"/>
    </source>
</evidence>
<keyword evidence="8" id="KW-1185">Reference proteome</keyword>
<dbReference type="GO" id="GO:0006865">
    <property type="term" value="P:amino acid transport"/>
    <property type="evidence" value="ECO:0007669"/>
    <property type="project" value="UniProtKB-KW"/>
</dbReference>
<name>A1WQ11_VEREI</name>
<evidence type="ECO:0000256" key="3">
    <source>
        <dbReference type="ARBA" id="ARBA00022729"/>
    </source>
</evidence>
<protein>
    <submittedName>
        <fullName evidence="7">Extracellular ligand-binding receptor</fullName>
    </submittedName>
</protein>
<dbReference type="InterPro" id="IPR000709">
    <property type="entry name" value="Leu_Ile_Val-bd"/>
</dbReference>
<dbReference type="Pfam" id="PF13458">
    <property type="entry name" value="Peripla_BP_6"/>
    <property type="match status" value="1"/>
</dbReference>
<dbReference type="AlphaFoldDB" id="A1WQ11"/>
<dbReference type="PANTHER" id="PTHR30483:SF6">
    <property type="entry name" value="PERIPLASMIC BINDING PROTEIN OF ABC TRANSPORTER FOR NATURAL AMINO ACIDS"/>
    <property type="match status" value="1"/>
</dbReference>
<dbReference type="KEGG" id="vei:Veis_4013"/>
<keyword evidence="7" id="KW-0675">Receptor</keyword>
<evidence type="ECO:0000256" key="2">
    <source>
        <dbReference type="ARBA" id="ARBA00022448"/>
    </source>
</evidence>
<dbReference type="Proteomes" id="UP000000374">
    <property type="component" value="Chromosome"/>
</dbReference>
<evidence type="ECO:0000259" key="6">
    <source>
        <dbReference type="Pfam" id="PF13458"/>
    </source>
</evidence>
<dbReference type="InterPro" id="IPR051010">
    <property type="entry name" value="BCAA_transport"/>
</dbReference>
<dbReference type="RefSeq" id="WP_011811705.1">
    <property type="nucleotide sequence ID" value="NC_008786.1"/>
</dbReference>
<dbReference type="SUPFAM" id="SSF53822">
    <property type="entry name" value="Periplasmic binding protein-like I"/>
    <property type="match status" value="1"/>
</dbReference>
<dbReference type="PRINTS" id="PR00337">
    <property type="entry name" value="LEUILEVALBP"/>
</dbReference>
<dbReference type="eggNOG" id="COG0683">
    <property type="taxonomic scope" value="Bacteria"/>
</dbReference>
<keyword evidence="3 5" id="KW-0732">Signal</keyword>
<dbReference type="STRING" id="391735.Veis_4013"/>
<dbReference type="EMBL" id="CP000542">
    <property type="protein sequence ID" value="ABM59718.1"/>
    <property type="molecule type" value="Genomic_DNA"/>
</dbReference>
<feature type="signal peptide" evidence="5">
    <location>
        <begin position="1"/>
        <end position="22"/>
    </location>
</feature>
<evidence type="ECO:0000313" key="7">
    <source>
        <dbReference type="EMBL" id="ABM59718.1"/>
    </source>
</evidence>
<proteinExistence type="inferred from homology"/>
<dbReference type="GeneID" id="76462361"/>
<dbReference type="Gene3D" id="3.40.50.2300">
    <property type="match status" value="2"/>
</dbReference>
<keyword evidence="2" id="KW-0813">Transport</keyword>
<evidence type="ECO:0000313" key="8">
    <source>
        <dbReference type="Proteomes" id="UP000000374"/>
    </source>
</evidence>
<dbReference type="OrthoDB" id="9794826at2"/>
<feature type="chain" id="PRO_5002640022" evidence="5">
    <location>
        <begin position="23"/>
        <end position="391"/>
    </location>
</feature>
<evidence type="ECO:0000256" key="1">
    <source>
        <dbReference type="ARBA" id="ARBA00010062"/>
    </source>
</evidence>
<organism evidence="7 8">
    <name type="scientific">Verminephrobacter eiseniae (strain EF01-2)</name>
    <dbReference type="NCBI Taxonomy" id="391735"/>
    <lineage>
        <taxon>Bacteria</taxon>
        <taxon>Pseudomonadati</taxon>
        <taxon>Pseudomonadota</taxon>
        <taxon>Betaproteobacteria</taxon>
        <taxon>Burkholderiales</taxon>
        <taxon>Comamonadaceae</taxon>
        <taxon>Verminephrobacter</taxon>
    </lineage>
</organism>
<dbReference type="InterPro" id="IPR028081">
    <property type="entry name" value="Leu-bd"/>
</dbReference>
<sequence length="391" mass="41504">MQFIVRFAATAVFLSAGLAAHAQTSAPIRIGWMASLTGPLATAAIGIDTGVRFAVEEINAAGGIDGRKIELLTRDTAGDPNKAATFAQQLIHSDKAQIILGPVNSGEALATVPLVARTGTPNIVTGAVEELTDARKYPRTFRVINTTTQWVSAADDYVLDAMKRRKIALIGDTTGYGTVSVRTATEDLKKKGVTPVYTVLVDPNKTDLSDEIGKARAAGAEVLMPWSAATGVLARLLNARGDAGWDVPVIGHPSLMALALKQLLNKPSYWENVYGAGYAATSYDASGKLPQRTQALLDKIRPKLGGKEVGILLWWIGLGYDAVKLAEHAIRKAGSTDPAAIQKALEGTVEFKAMLSTLSYAPDQRDGFPDGGMAINIANTFKDGCFKRAPK</sequence>
<comment type="similarity">
    <text evidence="1">Belongs to the leucine-binding protein family.</text>
</comment>
<keyword evidence="4" id="KW-0029">Amino-acid transport</keyword>
<dbReference type="PANTHER" id="PTHR30483">
    <property type="entry name" value="LEUCINE-SPECIFIC-BINDING PROTEIN"/>
    <property type="match status" value="1"/>
</dbReference>
<accession>A1WQ11</accession>
<reference evidence="8" key="1">
    <citation type="submission" date="2006-12" db="EMBL/GenBank/DDBJ databases">
        <title>Complete sequence of chromosome 1 of Verminephrobacter eiseniae EF01-2.</title>
        <authorList>
            <person name="Copeland A."/>
            <person name="Lucas S."/>
            <person name="Lapidus A."/>
            <person name="Barry K."/>
            <person name="Detter J.C."/>
            <person name="Glavina del Rio T."/>
            <person name="Dalin E."/>
            <person name="Tice H."/>
            <person name="Pitluck S."/>
            <person name="Chertkov O."/>
            <person name="Brettin T."/>
            <person name="Bruce D."/>
            <person name="Han C."/>
            <person name="Tapia R."/>
            <person name="Gilna P."/>
            <person name="Schmutz J."/>
            <person name="Larimer F."/>
            <person name="Land M."/>
            <person name="Hauser L."/>
            <person name="Kyrpides N."/>
            <person name="Kim E."/>
            <person name="Stahl D."/>
            <person name="Richardson P."/>
        </authorList>
    </citation>
    <scope>NUCLEOTIDE SEQUENCE [LARGE SCALE GENOMIC DNA]</scope>
    <source>
        <strain evidence="8">EF01-2</strain>
    </source>
</reference>
<evidence type="ECO:0000256" key="4">
    <source>
        <dbReference type="ARBA" id="ARBA00022970"/>
    </source>
</evidence>